<dbReference type="CDD" id="cd03146">
    <property type="entry name" value="GAT1_Peptidase_E"/>
    <property type="match status" value="1"/>
</dbReference>
<dbReference type="EMBL" id="BAAAGS010000008">
    <property type="protein sequence ID" value="GAA0519062.1"/>
    <property type="molecule type" value="Genomic_DNA"/>
</dbReference>
<comment type="caution">
    <text evidence="5">The sequence shown here is derived from an EMBL/GenBank/DDBJ whole genome shotgun (WGS) entry which is preliminary data.</text>
</comment>
<dbReference type="PANTHER" id="PTHR20842">
    <property type="entry name" value="PROTEASE S51 ALPHA-ASPARTYL DIPEPTIDASE"/>
    <property type="match status" value="1"/>
</dbReference>
<evidence type="ECO:0000256" key="3">
    <source>
        <dbReference type="ARBA" id="ARBA00022801"/>
    </source>
</evidence>
<evidence type="ECO:0000256" key="1">
    <source>
        <dbReference type="ARBA" id="ARBA00006534"/>
    </source>
</evidence>
<comment type="similarity">
    <text evidence="1">Belongs to the peptidase S51 family.</text>
</comment>
<protein>
    <submittedName>
        <fullName evidence="5">Dipeptidase PepE</fullName>
    </submittedName>
</protein>
<keyword evidence="2" id="KW-0645">Protease</keyword>
<gene>
    <name evidence="5" type="primary">pepE</name>
    <name evidence="5" type="ORF">GCM10009533_17770</name>
</gene>
<dbReference type="InterPro" id="IPR029062">
    <property type="entry name" value="Class_I_gatase-like"/>
</dbReference>
<dbReference type="Proteomes" id="UP001500729">
    <property type="component" value="Unassembled WGS sequence"/>
</dbReference>
<dbReference type="NCBIfam" id="NF003642">
    <property type="entry name" value="PRK05282.1"/>
    <property type="match status" value="1"/>
</dbReference>
<evidence type="ECO:0000256" key="4">
    <source>
        <dbReference type="ARBA" id="ARBA00022825"/>
    </source>
</evidence>
<proteinExistence type="inferred from homology"/>
<keyword evidence="4" id="KW-0720">Serine protease</keyword>
<keyword evidence="6" id="KW-1185">Reference proteome</keyword>
<evidence type="ECO:0000256" key="2">
    <source>
        <dbReference type="ARBA" id="ARBA00022670"/>
    </source>
</evidence>
<dbReference type="Gene3D" id="3.40.50.880">
    <property type="match status" value="1"/>
</dbReference>
<name>A0ABP3MI00_SACER</name>
<organism evidence="5 6">
    <name type="scientific">Saccharopolyspora erythraea</name>
    <name type="common">Streptomyces erythraeus</name>
    <dbReference type="NCBI Taxonomy" id="1836"/>
    <lineage>
        <taxon>Bacteria</taxon>
        <taxon>Bacillati</taxon>
        <taxon>Actinomycetota</taxon>
        <taxon>Actinomycetes</taxon>
        <taxon>Pseudonocardiales</taxon>
        <taxon>Pseudonocardiaceae</taxon>
        <taxon>Saccharopolyspora</taxon>
    </lineage>
</organism>
<sequence>MEPTAGLSRKGEDVELLLLSSSTTHTSTFLGYALDAVARWLDGRDRLVFVPYAKREHDAYTDVVRDALRPLGVRVEGLHRAGDPVAAVRESDAVFVGGGNTFRLLSALYAHDLVTALREAVGAGTRYMGSSAGTNMACPTLRTSNDMPIVQPPSFDALGLVPFQINPHYMDPDPAGTHMGETREERIAEFLEENDVPVLGVREGAWVRVRGERAELGGAAGARLFTRGTGPRELTAGADLSRLMGERPRYDVG</sequence>
<dbReference type="PANTHER" id="PTHR20842:SF0">
    <property type="entry name" value="ALPHA-ASPARTYL DIPEPTIDASE"/>
    <property type="match status" value="1"/>
</dbReference>
<dbReference type="RefSeq" id="WP_009942556.1">
    <property type="nucleotide sequence ID" value="NZ_BAAAGS010000008.1"/>
</dbReference>
<evidence type="ECO:0000313" key="5">
    <source>
        <dbReference type="EMBL" id="GAA0519062.1"/>
    </source>
</evidence>
<accession>A0ABP3MI00</accession>
<keyword evidence="3" id="KW-0378">Hydrolase</keyword>
<dbReference type="Pfam" id="PF03575">
    <property type="entry name" value="Peptidase_S51"/>
    <property type="match status" value="1"/>
</dbReference>
<evidence type="ECO:0000313" key="6">
    <source>
        <dbReference type="Proteomes" id="UP001500729"/>
    </source>
</evidence>
<dbReference type="InterPro" id="IPR005320">
    <property type="entry name" value="Peptidase_S51"/>
</dbReference>
<reference evidence="6" key="1">
    <citation type="journal article" date="2019" name="Int. J. Syst. Evol. Microbiol.">
        <title>The Global Catalogue of Microorganisms (GCM) 10K type strain sequencing project: providing services to taxonomists for standard genome sequencing and annotation.</title>
        <authorList>
            <consortium name="The Broad Institute Genomics Platform"/>
            <consortium name="The Broad Institute Genome Sequencing Center for Infectious Disease"/>
            <person name="Wu L."/>
            <person name="Ma J."/>
        </authorList>
    </citation>
    <scope>NUCLEOTIDE SEQUENCE [LARGE SCALE GENOMIC DNA]</scope>
    <source>
        <strain evidence="6">JCM 10303</strain>
    </source>
</reference>
<dbReference type="SUPFAM" id="SSF52317">
    <property type="entry name" value="Class I glutamine amidotransferase-like"/>
    <property type="match status" value="1"/>
</dbReference>